<organism evidence="7 8">
    <name type="scientific">Letharia columbiana</name>
    <dbReference type="NCBI Taxonomy" id="112416"/>
    <lineage>
        <taxon>Eukaryota</taxon>
        <taxon>Fungi</taxon>
        <taxon>Dikarya</taxon>
        <taxon>Ascomycota</taxon>
        <taxon>Pezizomycotina</taxon>
        <taxon>Lecanoromycetes</taxon>
        <taxon>OSLEUM clade</taxon>
        <taxon>Lecanoromycetidae</taxon>
        <taxon>Lecanorales</taxon>
        <taxon>Lecanorineae</taxon>
        <taxon>Parmeliaceae</taxon>
        <taxon>Letharia</taxon>
    </lineage>
</organism>
<dbReference type="InterPro" id="IPR025423">
    <property type="entry name" value="TMEM205-like"/>
</dbReference>
<dbReference type="GO" id="GO:0016020">
    <property type="term" value="C:membrane"/>
    <property type="evidence" value="ECO:0007669"/>
    <property type="project" value="UniProtKB-SubCell"/>
</dbReference>
<reference evidence="7 8" key="1">
    <citation type="journal article" date="2020" name="Genomics">
        <title>Complete, high-quality genomes from long-read metagenomic sequencing of two wolf lichen thalli reveals enigmatic genome architecture.</title>
        <authorList>
            <person name="McKenzie S.K."/>
            <person name="Walston R.F."/>
            <person name="Allen J.L."/>
        </authorList>
    </citation>
    <scope>NUCLEOTIDE SEQUENCE [LARGE SCALE GENOMIC DNA]</scope>
    <source>
        <strain evidence="7">WasteWater2</strain>
    </source>
</reference>
<evidence type="ECO:0000313" key="8">
    <source>
        <dbReference type="Proteomes" id="UP000578531"/>
    </source>
</evidence>
<dbReference type="Proteomes" id="UP000578531">
    <property type="component" value="Unassembled WGS sequence"/>
</dbReference>
<evidence type="ECO:0000256" key="5">
    <source>
        <dbReference type="SAM" id="Phobius"/>
    </source>
</evidence>
<keyword evidence="3 5" id="KW-1133">Transmembrane helix</keyword>
<dbReference type="GeneID" id="59291687"/>
<dbReference type="OrthoDB" id="1641132at2759"/>
<keyword evidence="2 5" id="KW-0812">Transmembrane</keyword>
<feature type="domain" description="TMEM205-like" evidence="6">
    <location>
        <begin position="41"/>
        <end position="148"/>
    </location>
</feature>
<feature type="transmembrane region" description="Helical" evidence="5">
    <location>
        <begin position="120"/>
        <end position="141"/>
    </location>
</feature>
<name>A0A8H6L193_9LECA</name>
<gene>
    <name evidence="7" type="ORF">HO173_010040</name>
</gene>
<dbReference type="RefSeq" id="XP_037161170.1">
    <property type="nucleotide sequence ID" value="XM_037311926.1"/>
</dbReference>
<evidence type="ECO:0000259" key="6">
    <source>
        <dbReference type="Pfam" id="PF13664"/>
    </source>
</evidence>
<sequence length="230" mass="25446">MPTQIHQNLHIITDPSNQPLNNVKMPILALFTNLTFHHISLLAFLLGAQIYQSFLVNITAKNALTEAHFRILQAAIWPMYFKMHMIVTMLLALTYPGAGKTAPFPGSNSVQGQPDGGDRLTVMLSFTAMFVFSAANAFIFVPKATSTMWKLHSVREEKARGRTGSQWQGDKINVASVGDGNGIRNDGSESPELKTLYNKWRAFHGASYACAMATLATSIYYALCIAERYL</sequence>
<dbReference type="Pfam" id="PF13664">
    <property type="entry name" value="DUF4149"/>
    <property type="match status" value="1"/>
</dbReference>
<evidence type="ECO:0000256" key="4">
    <source>
        <dbReference type="ARBA" id="ARBA00023136"/>
    </source>
</evidence>
<evidence type="ECO:0000256" key="3">
    <source>
        <dbReference type="ARBA" id="ARBA00022989"/>
    </source>
</evidence>
<feature type="transmembrane region" description="Helical" evidence="5">
    <location>
        <begin position="71"/>
        <end position="95"/>
    </location>
</feature>
<feature type="transmembrane region" description="Helical" evidence="5">
    <location>
        <begin position="202"/>
        <end position="223"/>
    </location>
</feature>
<proteinExistence type="predicted"/>
<dbReference type="InterPro" id="IPR053009">
    <property type="entry name" value="Xanthocillin_Biosynth-Assoc"/>
</dbReference>
<dbReference type="AlphaFoldDB" id="A0A8H6L193"/>
<comment type="caution">
    <text evidence="7">The sequence shown here is derived from an EMBL/GenBank/DDBJ whole genome shotgun (WGS) entry which is preliminary data.</text>
</comment>
<dbReference type="PANTHER" id="PTHR23241:SF102">
    <property type="entry name" value="LD23009P"/>
    <property type="match status" value="1"/>
</dbReference>
<dbReference type="EMBL" id="JACCJC010000054">
    <property type="protein sequence ID" value="KAF6231738.1"/>
    <property type="molecule type" value="Genomic_DNA"/>
</dbReference>
<evidence type="ECO:0000256" key="1">
    <source>
        <dbReference type="ARBA" id="ARBA00004370"/>
    </source>
</evidence>
<evidence type="ECO:0000256" key="2">
    <source>
        <dbReference type="ARBA" id="ARBA00022692"/>
    </source>
</evidence>
<accession>A0A8H6L193</accession>
<keyword evidence="8" id="KW-1185">Reference proteome</keyword>
<feature type="transmembrane region" description="Helical" evidence="5">
    <location>
        <begin position="27"/>
        <end position="51"/>
    </location>
</feature>
<comment type="subcellular location">
    <subcellularLocation>
        <location evidence="1">Membrane</location>
    </subcellularLocation>
</comment>
<dbReference type="PANTHER" id="PTHR23241">
    <property type="entry name" value="LATE EMBRYOGENESIS ABUNDANT PLANTS LEA-RELATED"/>
    <property type="match status" value="1"/>
</dbReference>
<protein>
    <recommendedName>
        <fullName evidence="6">TMEM205-like domain-containing protein</fullName>
    </recommendedName>
</protein>
<keyword evidence="4 5" id="KW-0472">Membrane</keyword>
<evidence type="ECO:0000313" key="7">
    <source>
        <dbReference type="EMBL" id="KAF6231738.1"/>
    </source>
</evidence>